<dbReference type="Gene3D" id="3.30.70.330">
    <property type="match status" value="1"/>
</dbReference>
<dbReference type="PANTHER" id="PTHR10300">
    <property type="entry name" value="CALCIPRESSIN"/>
    <property type="match status" value="1"/>
</dbReference>
<feature type="region of interest" description="Disordered" evidence="2">
    <location>
        <begin position="202"/>
        <end position="296"/>
    </location>
</feature>
<dbReference type="EMBL" id="LK052942">
    <property type="protein sequence ID" value="CDR42547.1"/>
    <property type="molecule type" value="Genomic_DNA"/>
</dbReference>
<dbReference type="OrthoDB" id="17212at2759"/>
<feature type="compositionally biased region" description="Acidic residues" evidence="2">
    <location>
        <begin position="207"/>
        <end position="218"/>
    </location>
</feature>
<accession>A0A061B4J2</accession>
<dbReference type="GO" id="GO:0019722">
    <property type="term" value="P:calcium-mediated signaling"/>
    <property type="evidence" value="ECO:0007669"/>
    <property type="project" value="InterPro"/>
</dbReference>
<dbReference type="Pfam" id="PF04847">
    <property type="entry name" value="Calcipressin"/>
    <property type="match status" value="1"/>
</dbReference>
<protein>
    <submittedName>
        <fullName evidence="4">RHTO0S07e00914g1_1</fullName>
    </submittedName>
</protein>
<dbReference type="InterPro" id="IPR035979">
    <property type="entry name" value="RBD_domain_sf"/>
</dbReference>
<dbReference type="GO" id="GO:0003676">
    <property type="term" value="F:nucleic acid binding"/>
    <property type="evidence" value="ECO:0007669"/>
    <property type="project" value="InterPro"/>
</dbReference>
<feature type="compositionally biased region" description="Low complexity" evidence="2">
    <location>
        <begin position="245"/>
        <end position="285"/>
    </location>
</feature>
<proteinExistence type="inferred from homology"/>
<keyword evidence="3" id="KW-1133">Transmembrane helix</keyword>
<dbReference type="GO" id="GO:0005737">
    <property type="term" value="C:cytoplasm"/>
    <property type="evidence" value="ECO:0007669"/>
    <property type="project" value="TreeGrafter"/>
</dbReference>
<feature type="compositionally biased region" description="Basic and acidic residues" evidence="2">
    <location>
        <begin position="156"/>
        <end position="188"/>
    </location>
</feature>
<evidence type="ECO:0000256" key="3">
    <source>
        <dbReference type="SAM" id="Phobius"/>
    </source>
</evidence>
<comment type="similarity">
    <text evidence="1">Belongs to the RCAN family.</text>
</comment>
<dbReference type="AlphaFoldDB" id="A0A061B4J2"/>
<evidence type="ECO:0000313" key="4">
    <source>
        <dbReference type="EMBL" id="CDR42547.1"/>
    </source>
</evidence>
<name>A0A061B4J2_RHOTO</name>
<keyword evidence="3" id="KW-0472">Membrane</keyword>
<keyword evidence="3" id="KW-0812">Transmembrane</keyword>
<feature type="transmembrane region" description="Helical" evidence="3">
    <location>
        <begin position="21"/>
        <end position="39"/>
    </location>
</feature>
<sequence>MTATSTPKRRTRRPPPAPTNVLVLVLPSLLFSSDLLPLFRAHFASYGTLHAWTPLEKFGRVICVYDDEDEARKARDEMDGFVWEEDGDEGLPNGYEPTPIRAYYGPTFPTERLAYLQKSQTTAATHLEVPSSGKNFLISPPGSPPVGWEQIEEDEPNRRVWHEGEEPRSRGGEVDFEELKKAGGGKDDKWADELARALRFLSVDSGGGEDEADEDEVLGDASPPFNADEDGTPSTKLVLHPAPIPSFAVSSSSSSPAVRPAVTISSPHASSFPSSSPHESPASPTGTPPPGAAKISSVKATIESMLGRKRSFGDLRGYEAGSNGFGAAVEGGGARITPTARPPLA</sequence>
<reference evidence="4" key="1">
    <citation type="journal article" date="2014" name="Genome Announc.">
        <title>Draft genome sequence of Rhodosporidium toruloides CECT1137, an oleaginous yeast of biotechnological interest.</title>
        <authorList>
            <person name="Morin N."/>
            <person name="Calcas X."/>
            <person name="Devillers H."/>
            <person name="Durrens P."/>
            <person name="Sherman D.J."/>
            <person name="Nicaud J.-M."/>
            <person name="Neuveglise C."/>
        </authorList>
    </citation>
    <scope>NUCLEOTIDE SEQUENCE</scope>
    <source>
        <strain evidence="4">CECT1137</strain>
    </source>
</reference>
<dbReference type="InterPro" id="IPR012677">
    <property type="entry name" value="Nucleotide-bd_a/b_plait_sf"/>
</dbReference>
<gene>
    <name evidence="4" type="ORF">RHTO0S_07e00914g</name>
</gene>
<dbReference type="GO" id="GO:0008597">
    <property type="term" value="F:calcium-dependent protein serine/threonine phosphatase regulator activity"/>
    <property type="evidence" value="ECO:0007669"/>
    <property type="project" value="TreeGrafter"/>
</dbReference>
<evidence type="ECO:0000256" key="2">
    <source>
        <dbReference type="SAM" id="MobiDB-lite"/>
    </source>
</evidence>
<feature type="region of interest" description="Disordered" evidence="2">
    <location>
        <begin position="314"/>
        <end position="345"/>
    </location>
</feature>
<dbReference type="InterPro" id="IPR006931">
    <property type="entry name" value="Calcipressin"/>
</dbReference>
<dbReference type="GO" id="GO:0005634">
    <property type="term" value="C:nucleus"/>
    <property type="evidence" value="ECO:0007669"/>
    <property type="project" value="TreeGrafter"/>
</dbReference>
<dbReference type="PANTHER" id="PTHR10300:SF14">
    <property type="entry name" value="PROTEIN SARAH"/>
    <property type="match status" value="1"/>
</dbReference>
<dbReference type="SUPFAM" id="SSF54928">
    <property type="entry name" value="RNA-binding domain, RBD"/>
    <property type="match status" value="1"/>
</dbReference>
<feature type="region of interest" description="Disordered" evidence="2">
    <location>
        <begin position="140"/>
        <end position="188"/>
    </location>
</feature>
<organism evidence="4">
    <name type="scientific">Rhodotorula toruloides</name>
    <name type="common">Yeast</name>
    <name type="synonym">Rhodosporidium toruloides</name>
    <dbReference type="NCBI Taxonomy" id="5286"/>
    <lineage>
        <taxon>Eukaryota</taxon>
        <taxon>Fungi</taxon>
        <taxon>Dikarya</taxon>
        <taxon>Basidiomycota</taxon>
        <taxon>Pucciniomycotina</taxon>
        <taxon>Microbotryomycetes</taxon>
        <taxon>Sporidiobolales</taxon>
        <taxon>Sporidiobolaceae</taxon>
        <taxon>Rhodotorula</taxon>
    </lineage>
</organism>
<evidence type="ECO:0000256" key="1">
    <source>
        <dbReference type="ARBA" id="ARBA00008209"/>
    </source>
</evidence>